<keyword evidence="3 7" id="KW-0808">Transferase</keyword>
<evidence type="ECO:0000256" key="9">
    <source>
        <dbReference type="SAM" id="MobiDB-lite"/>
    </source>
</evidence>
<evidence type="ECO:0000256" key="3">
    <source>
        <dbReference type="ARBA" id="ARBA00022679"/>
    </source>
</evidence>
<dbReference type="EC" id="2.1.1.37" evidence="1"/>
<dbReference type="REBASE" id="13698">
    <property type="entry name" value="M.RpaB53ORF3252P"/>
</dbReference>
<dbReference type="GO" id="GO:0003886">
    <property type="term" value="F:DNA (cytosine-5-)-methyltransferase activity"/>
    <property type="evidence" value="ECO:0007669"/>
    <property type="project" value="UniProtKB-EC"/>
</dbReference>
<keyword evidence="4 7" id="KW-0949">S-adenosyl-L-methionine</keyword>
<evidence type="ECO:0000256" key="6">
    <source>
        <dbReference type="ARBA" id="ARBA00047422"/>
    </source>
</evidence>
<feature type="region of interest" description="Disordered" evidence="9">
    <location>
        <begin position="1"/>
        <end position="28"/>
    </location>
</feature>
<feature type="active site" evidence="7">
    <location>
        <position position="204"/>
    </location>
</feature>
<evidence type="ECO:0000256" key="2">
    <source>
        <dbReference type="ARBA" id="ARBA00022603"/>
    </source>
</evidence>
<dbReference type="SUPFAM" id="SSF53335">
    <property type="entry name" value="S-adenosyl-L-methionine-dependent methyltransferases"/>
    <property type="match status" value="1"/>
</dbReference>
<dbReference type="GO" id="GO:0044027">
    <property type="term" value="P:negative regulation of gene expression via chromosomal CpG island methylation"/>
    <property type="evidence" value="ECO:0007669"/>
    <property type="project" value="TreeGrafter"/>
</dbReference>
<comment type="similarity">
    <text evidence="7 8">Belongs to the class I-like SAM-binding methyltransferase superfamily. C5-methyltransferase family.</text>
</comment>
<dbReference type="STRING" id="316055.RPE_3254"/>
<comment type="catalytic activity">
    <reaction evidence="6">
        <text>a 2'-deoxycytidine in DNA + S-adenosyl-L-methionine = a 5-methyl-2'-deoxycytidine in DNA + S-adenosyl-L-homocysteine + H(+)</text>
        <dbReference type="Rhea" id="RHEA:13681"/>
        <dbReference type="Rhea" id="RHEA-COMP:11369"/>
        <dbReference type="Rhea" id="RHEA-COMP:11370"/>
        <dbReference type="ChEBI" id="CHEBI:15378"/>
        <dbReference type="ChEBI" id="CHEBI:57856"/>
        <dbReference type="ChEBI" id="CHEBI:59789"/>
        <dbReference type="ChEBI" id="CHEBI:85452"/>
        <dbReference type="ChEBI" id="CHEBI:85454"/>
        <dbReference type="EC" id="2.1.1.37"/>
    </reaction>
</comment>
<name>Q07LJ6_RHOP5</name>
<gene>
    <name evidence="10" type="ordered locus">RPE_3254</name>
</gene>
<dbReference type="InterPro" id="IPR050390">
    <property type="entry name" value="C5-Methyltransferase"/>
</dbReference>
<evidence type="ECO:0000256" key="5">
    <source>
        <dbReference type="ARBA" id="ARBA00022747"/>
    </source>
</evidence>
<dbReference type="GO" id="GO:0032259">
    <property type="term" value="P:methylation"/>
    <property type="evidence" value="ECO:0007669"/>
    <property type="project" value="UniProtKB-KW"/>
</dbReference>
<proteinExistence type="inferred from homology"/>
<keyword evidence="2 7" id="KW-0489">Methyltransferase</keyword>
<sequence length="589" mass="66432">MAGGHENYDGAGGKERFRPDDRHRASQTCADQEARMRCRGGRVCGGVRTSFREVGRCGADSHISQPNGKLSMGAPREPYPVVDVFAGPGGLGEGFAALRGKRFSARFDSVVSIERDESAHQTLLLRHFLRRFPNQQFPDDYYRYLRGDIDCDELYRNHREEFGEAKKSALQISLGPDSHAEVKRIISRKLKGQQKWALVGGPPCQAYSIVGRSRMMGDPDFEEDERHTLYLEYLKIIIDHQPPVFVMENVKGLLSARINGKPAITRIVRDLSHPKTALRDGSNGLAYKLYSLSEKELADEEVDPRLFLVKAEEYGVPQARHRMFIVGIREDIKVRPGLLKPRKAPTVRQTIGGLPAIRSSLSQMKDTTENWRREISKIVYLPIRQQLNGAVHAGAVANGISLSSALDLDRPAESASTRYLKGSLGKHDTLQTLYDPRLPVLTSHESRRHMASDLRRYLFAAVFAEEVGRTPKLRDFPEALLPNHQNVELARAGQMFNDRFRVQLPDQVATTITSHICKDGHYFIHYDHLQCRSLTVREAARLQTFPDNYKFEGNRTAQYHQVGNAVPPYLATQIAEVIAEVLDAMKVNR</sequence>
<organism evidence="10">
    <name type="scientific">Rhodopseudomonas palustris (strain BisA53)</name>
    <dbReference type="NCBI Taxonomy" id="316055"/>
    <lineage>
        <taxon>Bacteria</taxon>
        <taxon>Pseudomonadati</taxon>
        <taxon>Pseudomonadota</taxon>
        <taxon>Alphaproteobacteria</taxon>
        <taxon>Hyphomicrobiales</taxon>
        <taxon>Nitrobacteraceae</taxon>
        <taxon>Rhodopseudomonas</taxon>
    </lineage>
</organism>
<accession>Q07LJ6</accession>
<dbReference type="PANTHER" id="PTHR10629:SF52">
    <property type="entry name" value="DNA (CYTOSINE-5)-METHYLTRANSFERASE 1"/>
    <property type="match status" value="1"/>
</dbReference>
<evidence type="ECO:0000256" key="4">
    <source>
        <dbReference type="ARBA" id="ARBA00022691"/>
    </source>
</evidence>
<dbReference type="AlphaFoldDB" id="Q07LJ6"/>
<keyword evidence="5" id="KW-0680">Restriction system</keyword>
<dbReference type="InterPro" id="IPR001525">
    <property type="entry name" value="C5_MeTfrase"/>
</dbReference>
<dbReference type="GO" id="GO:0003677">
    <property type="term" value="F:DNA binding"/>
    <property type="evidence" value="ECO:0007669"/>
    <property type="project" value="TreeGrafter"/>
</dbReference>
<evidence type="ECO:0000256" key="8">
    <source>
        <dbReference type="RuleBase" id="RU000416"/>
    </source>
</evidence>
<dbReference type="GO" id="GO:0009307">
    <property type="term" value="P:DNA restriction-modification system"/>
    <property type="evidence" value="ECO:0007669"/>
    <property type="project" value="UniProtKB-KW"/>
</dbReference>
<dbReference type="PANTHER" id="PTHR10629">
    <property type="entry name" value="CYTOSINE-SPECIFIC METHYLTRANSFERASE"/>
    <property type="match status" value="1"/>
</dbReference>
<dbReference type="InterPro" id="IPR029063">
    <property type="entry name" value="SAM-dependent_MTases_sf"/>
</dbReference>
<evidence type="ECO:0000256" key="1">
    <source>
        <dbReference type="ARBA" id="ARBA00011975"/>
    </source>
</evidence>
<dbReference type="Pfam" id="PF00145">
    <property type="entry name" value="DNA_methylase"/>
    <property type="match status" value="1"/>
</dbReference>
<feature type="compositionally biased region" description="Basic and acidic residues" evidence="9">
    <location>
        <begin position="1"/>
        <end position="24"/>
    </location>
</feature>
<evidence type="ECO:0000313" key="10">
    <source>
        <dbReference type="EMBL" id="ABJ07188.1"/>
    </source>
</evidence>
<dbReference type="KEGG" id="rpe:RPE_3254"/>
<dbReference type="PROSITE" id="PS51679">
    <property type="entry name" value="SAM_MT_C5"/>
    <property type="match status" value="1"/>
</dbReference>
<dbReference type="NCBIfam" id="TIGR00675">
    <property type="entry name" value="dcm"/>
    <property type="match status" value="1"/>
</dbReference>
<dbReference type="Gene3D" id="3.40.50.150">
    <property type="entry name" value="Vaccinia Virus protein VP39"/>
    <property type="match status" value="1"/>
</dbReference>
<dbReference type="Gene3D" id="3.90.120.10">
    <property type="entry name" value="DNA Methylase, subunit A, domain 2"/>
    <property type="match status" value="1"/>
</dbReference>
<dbReference type="eggNOG" id="COG0270">
    <property type="taxonomic scope" value="Bacteria"/>
</dbReference>
<evidence type="ECO:0000256" key="7">
    <source>
        <dbReference type="PROSITE-ProRule" id="PRU01016"/>
    </source>
</evidence>
<dbReference type="HOGENOM" id="CLU_006958_2_4_5"/>
<dbReference type="EMBL" id="CP000463">
    <property type="protein sequence ID" value="ABJ07188.1"/>
    <property type="molecule type" value="Genomic_DNA"/>
</dbReference>
<reference evidence="10" key="1">
    <citation type="submission" date="2006-09" db="EMBL/GenBank/DDBJ databases">
        <title>Complete sequence of Rhodopseudomonas palustris BisA53.</title>
        <authorList>
            <consortium name="US DOE Joint Genome Institute"/>
            <person name="Copeland A."/>
            <person name="Lucas S."/>
            <person name="Lapidus A."/>
            <person name="Barry K."/>
            <person name="Detter J.C."/>
            <person name="Glavina del Rio T."/>
            <person name="Hammon N."/>
            <person name="Israni S."/>
            <person name="Dalin E."/>
            <person name="Tice H."/>
            <person name="Pitluck S."/>
            <person name="Chain P."/>
            <person name="Malfatti S."/>
            <person name="Shin M."/>
            <person name="Vergez L."/>
            <person name="Schmutz J."/>
            <person name="Larimer F."/>
            <person name="Land M."/>
            <person name="Hauser L."/>
            <person name="Pelletier D.A."/>
            <person name="Kyrpides N."/>
            <person name="Kim E."/>
            <person name="Harwood C.S."/>
            <person name="Oda Y."/>
            <person name="Richardson P."/>
        </authorList>
    </citation>
    <scope>NUCLEOTIDE SEQUENCE [LARGE SCALE GENOMIC DNA]</scope>
    <source>
        <strain evidence="10">BisA53</strain>
    </source>
</reference>
<protein>
    <recommendedName>
        <fullName evidence="1">DNA (cytosine-5-)-methyltransferase</fullName>
        <ecNumber evidence="1">2.1.1.37</ecNumber>
    </recommendedName>
</protein>
<dbReference type="PRINTS" id="PR00105">
    <property type="entry name" value="C5METTRFRASE"/>
</dbReference>